<dbReference type="InterPro" id="IPR036691">
    <property type="entry name" value="Endo/exonu/phosph_ase_sf"/>
</dbReference>
<keyword evidence="4 6" id="KW-0460">Magnesium</keyword>
<dbReference type="PROSITE" id="PS51435">
    <property type="entry name" value="AP_NUCLEASE_F1_4"/>
    <property type="match status" value="1"/>
</dbReference>
<keyword evidence="2 6" id="KW-0479">Metal-binding</keyword>
<accession>A0AAU9K9A1</accession>
<dbReference type="GO" id="GO:0008311">
    <property type="term" value="F:double-stranded DNA 3'-5' DNA exonuclease activity"/>
    <property type="evidence" value="ECO:0007669"/>
    <property type="project" value="TreeGrafter"/>
</dbReference>
<dbReference type="GO" id="GO:0008081">
    <property type="term" value="F:phosphoric diester hydrolase activity"/>
    <property type="evidence" value="ECO:0007669"/>
    <property type="project" value="TreeGrafter"/>
</dbReference>
<reference evidence="10" key="1">
    <citation type="submission" date="2021-09" db="EMBL/GenBank/DDBJ databases">
        <authorList>
            <consortium name="AG Swart"/>
            <person name="Singh M."/>
            <person name="Singh A."/>
            <person name="Seah K."/>
            <person name="Emmerich C."/>
        </authorList>
    </citation>
    <scope>NUCLEOTIDE SEQUENCE</scope>
    <source>
        <strain evidence="10">ATCC30299</strain>
    </source>
</reference>
<evidence type="ECO:0000256" key="3">
    <source>
        <dbReference type="ARBA" id="ARBA00022801"/>
    </source>
</evidence>
<dbReference type="PANTHER" id="PTHR22748">
    <property type="entry name" value="AP ENDONUCLEASE"/>
    <property type="match status" value="1"/>
</dbReference>
<dbReference type="PANTHER" id="PTHR22748:SF6">
    <property type="entry name" value="DNA-(APURINIC OR APYRIMIDINIC SITE) ENDONUCLEASE"/>
    <property type="match status" value="1"/>
</dbReference>
<keyword evidence="6" id="KW-0464">Manganese</keyword>
<dbReference type="GO" id="GO:0006284">
    <property type="term" value="P:base-excision repair"/>
    <property type="evidence" value="ECO:0007669"/>
    <property type="project" value="TreeGrafter"/>
</dbReference>
<feature type="binding site" evidence="6">
    <location>
        <position position="58"/>
    </location>
    <ligand>
        <name>Mg(2+)</name>
        <dbReference type="ChEBI" id="CHEBI:18420"/>
        <label>1</label>
    </ligand>
</feature>
<evidence type="ECO:0000259" key="9">
    <source>
        <dbReference type="Pfam" id="PF03372"/>
    </source>
</evidence>
<evidence type="ECO:0000256" key="1">
    <source>
        <dbReference type="ARBA" id="ARBA00007092"/>
    </source>
</evidence>
<keyword evidence="3" id="KW-0378">Hydrolase</keyword>
<feature type="binding site" evidence="6">
    <location>
        <position position="200"/>
    </location>
    <ligand>
        <name>Mg(2+)</name>
        <dbReference type="ChEBI" id="CHEBI:18420"/>
        <label>1</label>
    </ligand>
</feature>
<comment type="similarity">
    <text evidence="1 8">Belongs to the DNA repair enzymes AP/ExoA family.</text>
</comment>
<sequence>MLFSAKLKTKYFWYKINMNPPIMIIDDSLDSILQSIESAKSKSRTSFPTKQIFIVSWNVNLLKKAASRDQFHQFISEKSPDILCFEETKITLSEQNRFKSLFPQYSYQYWSFSEELDHWAGLALLSKAEAHSIYHGIGTLNSTGRVLSVEFEDFFICVCYCPLSKSEEEQQKRAIWDEELRHFIIELQKRKNVIWIGDFNIIHTEDDIIGLPSDLIVPPGFGIIERKSFEKNFELGFVDSFRYCNGDEKKFSWRSIRMPGCPLGRIWKSRIDYALVSVRMLPYLKESIIFDDYKAVSDHCPIGVKFDFSVNENI</sequence>
<evidence type="ECO:0000313" key="11">
    <source>
        <dbReference type="Proteomes" id="UP001162131"/>
    </source>
</evidence>
<keyword evidence="11" id="KW-1185">Reference proteome</keyword>
<dbReference type="GO" id="GO:0005634">
    <property type="term" value="C:nucleus"/>
    <property type="evidence" value="ECO:0007669"/>
    <property type="project" value="TreeGrafter"/>
</dbReference>
<comment type="cofactor">
    <cofactor evidence="6 8">
        <name>Mg(2+)</name>
        <dbReference type="ChEBI" id="CHEBI:18420"/>
    </cofactor>
    <cofactor evidence="6 8">
        <name>Mn(2+)</name>
        <dbReference type="ChEBI" id="CHEBI:29035"/>
    </cofactor>
    <text evidence="6 8">Probably binds two magnesium or manganese ions per subunit.</text>
</comment>
<feature type="active site" evidence="5">
    <location>
        <position position="160"/>
    </location>
</feature>
<gene>
    <name evidence="10" type="ORF">BSTOLATCC_MIC59794</name>
</gene>
<proteinExistence type="inferred from homology"/>
<dbReference type="SUPFAM" id="SSF56219">
    <property type="entry name" value="DNase I-like"/>
    <property type="match status" value="1"/>
</dbReference>
<feature type="site" description="Interaction with DNA substrate" evidence="7">
    <location>
        <position position="299"/>
    </location>
</feature>
<dbReference type="InterPro" id="IPR004808">
    <property type="entry name" value="AP_endonuc_1"/>
</dbReference>
<evidence type="ECO:0000256" key="6">
    <source>
        <dbReference type="PIRSR" id="PIRSR604808-2"/>
    </source>
</evidence>
<evidence type="ECO:0000313" key="10">
    <source>
        <dbReference type="EMBL" id="CAG9333988.1"/>
    </source>
</evidence>
<dbReference type="GO" id="GO:0003906">
    <property type="term" value="F:DNA-(apurinic or apyrimidinic site) endonuclease activity"/>
    <property type="evidence" value="ECO:0007669"/>
    <property type="project" value="TreeGrafter"/>
</dbReference>
<name>A0AAU9K9A1_9CILI</name>
<organism evidence="10 11">
    <name type="scientific">Blepharisma stoltei</name>
    <dbReference type="NCBI Taxonomy" id="1481888"/>
    <lineage>
        <taxon>Eukaryota</taxon>
        <taxon>Sar</taxon>
        <taxon>Alveolata</taxon>
        <taxon>Ciliophora</taxon>
        <taxon>Postciliodesmatophora</taxon>
        <taxon>Heterotrichea</taxon>
        <taxon>Heterotrichida</taxon>
        <taxon>Blepharismidae</taxon>
        <taxon>Blepharisma</taxon>
    </lineage>
</organism>
<evidence type="ECO:0000256" key="5">
    <source>
        <dbReference type="PIRSR" id="PIRSR604808-1"/>
    </source>
</evidence>
<protein>
    <recommendedName>
        <fullName evidence="9">Endonuclease/exonuclease/phosphatase domain-containing protein</fullName>
    </recommendedName>
</protein>
<dbReference type="AlphaFoldDB" id="A0AAU9K9A1"/>
<evidence type="ECO:0000256" key="4">
    <source>
        <dbReference type="ARBA" id="ARBA00022842"/>
    </source>
</evidence>
<evidence type="ECO:0000256" key="8">
    <source>
        <dbReference type="RuleBase" id="RU362131"/>
    </source>
</evidence>
<dbReference type="Pfam" id="PF03372">
    <property type="entry name" value="Exo_endo_phos"/>
    <property type="match status" value="1"/>
</dbReference>
<dbReference type="EMBL" id="CAJZBQ010000057">
    <property type="protein sequence ID" value="CAG9333988.1"/>
    <property type="molecule type" value="Genomic_DNA"/>
</dbReference>
<feature type="binding site" evidence="6">
    <location>
        <position position="298"/>
    </location>
    <ligand>
        <name>Mg(2+)</name>
        <dbReference type="ChEBI" id="CHEBI:18420"/>
        <label>1</label>
    </ligand>
</feature>
<feature type="site" description="Transition state stabilizer" evidence="7">
    <location>
        <position position="200"/>
    </location>
</feature>
<feature type="binding site" evidence="6">
    <location>
        <position position="87"/>
    </location>
    <ligand>
        <name>Mg(2+)</name>
        <dbReference type="ChEBI" id="CHEBI:18420"/>
        <label>1</label>
    </ligand>
</feature>
<keyword evidence="8" id="KW-0234">DNA repair</keyword>
<feature type="active site" description="Proton acceptor" evidence="5">
    <location>
        <position position="299"/>
    </location>
</feature>
<keyword evidence="8" id="KW-0227">DNA damage</keyword>
<feature type="binding site" evidence="6">
    <location>
        <position position="299"/>
    </location>
    <ligand>
        <name>Mg(2+)</name>
        <dbReference type="ChEBI" id="CHEBI:18420"/>
        <label>1</label>
    </ligand>
</feature>
<feature type="domain" description="Endonuclease/exonuclease/phosphatase" evidence="9">
    <location>
        <begin position="55"/>
        <end position="299"/>
    </location>
</feature>
<feature type="binding site" evidence="6">
    <location>
        <position position="198"/>
    </location>
    <ligand>
        <name>Mg(2+)</name>
        <dbReference type="ChEBI" id="CHEBI:18420"/>
        <label>1</label>
    </ligand>
</feature>
<dbReference type="Proteomes" id="UP001162131">
    <property type="component" value="Unassembled WGS sequence"/>
</dbReference>
<dbReference type="GO" id="GO:0046872">
    <property type="term" value="F:metal ion binding"/>
    <property type="evidence" value="ECO:0007669"/>
    <property type="project" value="UniProtKB-KW"/>
</dbReference>
<dbReference type="Gene3D" id="3.60.10.10">
    <property type="entry name" value="Endonuclease/exonuclease/phosphatase"/>
    <property type="match status" value="1"/>
</dbReference>
<feature type="active site" description="Proton donor/acceptor" evidence="5">
    <location>
        <position position="198"/>
    </location>
</feature>
<evidence type="ECO:0000256" key="2">
    <source>
        <dbReference type="ARBA" id="ARBA00022723"/>
    </source>
</evidence>
<evidence type="ECO:0000256" key="7">
    <source>
        <dbReference type="PIRSR" id="PIRSR604808-3"/>
    </source>
</evidence>
<comment type="caution">
    <text evidence="10">The sequence shown here is derived from an EMBL/GenBank/DDBJ whole genome shotgun (WGS) entry which is preliminary data.</text>
</comment>
<dbReference type="NCBIfam" id="TIGR00633">
    <property type="entry name" value="xth"/>
    <property type="match status" value="1"/>
</dbReference>
<feature type="site" description="Important for catalytic activity" evidence="7">
    <location>
        <position position="272"/>
    </location>
</feature>
<dbReference type="InterPro" id="IPR005135">
    <property type="entry name" value="Endo/exonuclease/phosphatase"/>
</dbReference>